<evidence type="ECO:0000259" key="9">
    <source>
        <dbReference type="Pfam" id="PF16363"/>
    </source>
</evidence>
<accession>A0ABS2NVB3</accession>
<dbReference type="Gene3D" id="3.40.50.720">
    <property type="entry name" value="NAD(P)-binding Rossmann-like Domain"/>
    <property type="match status" value="1"/>
</dbReference>
<dbReference type="PANTHER" id="PTHR43000">
    <property type="entry name" value="DTDP-D-GLUCOSE 4,6-DEHYDRATASE-RELATED"/>
    <property type="match status" value="1"/>
</dbReference>
<evidence type="ECO:0000313" key="11">
    <source>
        <dbReference type="Proteomes" id="UP000737402"/>
    </source>
</evidence>
<dbReference type="EC" id="4.2.1.46" evidence="4 8"/>
<keyword evidence="6" id="KW-0520">NAD</keyword>
<comment type="catalytic activity">
    <reaction evidence="1 8">
        <text>dTDP-alpha-D-glucose = dTDP-4-dehydro-6-deoxy-alpha-D-glucose + H2O</text>
        <dbReference type="Rhea" id="RHEA:17221"/>
        <dbReference type="ChEBI" id="CHEBI:15377"/>
        <dbReference type="ChEBI" id="CHEBI:57477"/>
        <dbReference type="ChEBI" id="CHEBI:57649"/>
        <dbReference type="EC" id="4.2.1.46"/>
    </reaction>
</comment>
<evidence type="ECO:0000256" key="8">
    <source>
        <dbReference type="RuleBase" id="RU004473"/>
    </source>
</evidence>
<evidence type="ECO:0000256" key="2">
    <source>
        <dbReference type="ARBA" id="ARBA00001911"/>
    </source>
</evidence>
<dbReference type="InterPro" id="IPR016040">
    <property type="entry name" value="NAD(P)-bd_dom"/>
</dbReference>
<dbReference type="Pfam" id="PF16363">
    <property type="entry name" value="GDP_Man_Dehyd"/>
    <property type="match status" value="1"/>
</dbReference>
<keyword evidence="11" id="KW-1185">Reference proteome</keyword>
<dbReference type="CDD" id="cd05246">
    <property type="entry name" value="dTDP_GD_SDR_e"/>
    <property type="match status" value="1"/>
</dbReference>
<organism evidence="10 11">
    <name type="scientific">Sutcliffiella tianshenii</name>
    <dbReference type="NCBI Taxonomy" id="1463404"/>
    <lineage>
        <taxon>Bacteria</taxon>
        <taxon>Bacillati</taxon>
        <taxon>Bacillota</taxon>
        <taxon>Bacilli</taxon>
        <taxon>Bacillales</taxon>
        <taxon>Bacillaceae</taxon>
        <taxon>Sutcliffiella</taxon>
    </lineage>
</organism>
<proteinExistence type="inferred from homology"/>
<keyword evidence="7 8" id="KW-0456">Lyase</keyword>
<dbReference type="EMBL" id="JAFBED010000001">
    <property type="protein sequence ID" value="MBM7618547.1"/>
    <property type="molecule type" value="Genomic_DNA"/>
</dbReference>
<name>A0ABS2NVB3_9BACI</name>
<sequence length="340" mass="38844">MSKKKVLVTGGAGFIGGNFVQYMVNKYPDYDIFNLDQLTYAGDLTKHSAIEKMENYHFVKADIADREVIISLFEKENFDYVIHFAAESHVDRSITDPGIFVQTNVLGTQILLDASRAVGVTKFVHVSTDEVYGELDFDPTTFFTEDTPLQPNSPYSASKASSDLLVRAYHETYGLPVNITRCSNNYGPYHFPEKLIPLTISRVLNDQKVPVYGDGKNIRDWLHVIDHCAAIDLVMHEGVNGEVYNVGGHNERTNLEVVKTIIQTLGKSEELIEFVKDRLGHDKRYAIDPTKLENLGWKPTYNFETGIAQTIQWYLDNKEWWEQIISGDYQNYFEKQYSNK</sequence>
<evidence type="ECO:0000256" key="7">
    <source>
        <dbReference type="ARBA" id="ARBA00023239"/>
    </source>
</evidence>
<evidence type="ECO:0000256" key="1">
    <source>
        <dbReference type="ARBA" id="ARBA00001539"/>
    </source>
</evidence>
<dbReference type="RefSeq" id="WP_204412853.1">
    <property type="nucleotide sequence ID" value="NZ_JAFBED010000001.1"/>
</dbReference>
<dbReference type="GO" id="GO:0008460">
    <property type="term" value="F:dTDP-glucose 4,6-dehydratase activity"/>
    <property type="evidence" value="ECO:0007669"/>
    <property type="project" value="UniProtKB-EC"/>
</dbReference>
<dbReference type="NCBIfam" id="TIGR01181">
    <property type="entry name" value="dTDP_gluc_dehyt"/>
    <property type="match status" value="1"/>
</dbReference>
<evidence type="ECO:0000256" key="3">
    <source>
        <dbReference type="ARBA" id="ARBA00008178"/>
    </source>
</evidence>
<comment type="similarity">
    <text evidence="3 8">Belongs to the NAD(P)-dependent epimerase/dehydratase family. dTDP-glucose dehydratase subfamily.</text>
</comment>
<reference evidence="10 11" key="1">
    <citation type="submission" date="2021-01" db="EMBL/GenBank/DDBJ databases">
        <title>Genomic Encyclopedia of Type Strains, Phase IV (KMG-IV): sequencing the most valuable type-strain genomes for metagenomic binning, comparative biology and taxonomic classification.</title>
        <authorList>
            <person name="Goeker M."/>
        </authorList>
    </citation>
    <scope>NUCLEOTIDE SEQUENCE [LARGE SCALE GENOMIC DNA]</scope>
    <source>
        <strain evidence="10 11">DSM 25879</strain>
    </source>
</reference>
<evidence type="ECO:0000313" key="10">
    <source>
        <dbReference type="EMBL" id="MBM7618547.1"/>
    </source>
</evidence>
<dbReference type="SUPFAM" id="SSF51735">
    <property type="entry name" value="NAD(P)-binding Rossmann-fold domains"/>
    <property type="match status" value="1"/>
</dbReference>
<evidence type="ECO:0000256" key="4">
    <source>
        <dbReference type="ARBA" id="ARBA00011990"/>
    </source>
</evidence>
<protein>
    <recommendedName>
        <fullName evidence="5 8">dTDP-glucose 4,6-dehydratase</fullName>
        <ecNumber evidence="4 8">4.2.1.46</ecNumber>
    </recommendedName>
</protein>
<dbReference type="Gene3D" id="3.90.25.10">
    <property type="entry name" value="UDP-galactose 4-epimerase, domain 1"/>
    <property type="match status" value="1"/>
</dbReference>
<comment type="cofactor">
    <cofactor evidence="2 8">
        <name>NAD(+)</name>
        <dbReference type="ChEBI" id="CHEBI:57540"/>
    </cofactor>
</comment>
<comment type="caution">
    <text evidence="10">The sequence shown here is derived from an EMBL/GenBank/DDBJ whole genome shotgun (WGS) entry which is preliminary data.</text>
</comment>
<evidence type="ECO:0000256" key="5">
    <source>
        <dbReference type="ARBA" id="ARBA00016977"/>
    </source>
</evidence>
<dbReference type="Proteomes" id="UP000737402">
    <property type="component" value="Unassembled WGS sequence"/>
</dbReference>
<dbReference type="InterPro" id="IPR005888">
    <property type="entry name" value="dTDP_Gluc_deHydtase"/>
</dbReference>
<feature type="domain" description="NAD(P)-binding" evidence="9">
    <location>
        <begin position="7"/>
        <end position="310"/>
    </location>
</feature>
<evidence type="ECO:0000256" key="6">
    <source>
        <dbReference type="ARBA" id="ARBA00023027"/>
    </source>
</evidence>
<dbReference type="InterPro" id="IPR036291">
    <property type="entry name" value="NAD(P)-bd_dom_sf"/>
</dbReference>
<gene>
    <name evidence="10" type="ORF">JOC95_000389</name>
</gene>